<evidence type="ECO:0000259" key="18">
    <source>
        <dbReference type="PROSITE" id="PS50026"/>
    </source>
</evidence>
<dbReference type="FunFam" id="2.60.40.10:FF:000398">
    <property type="entry name" value="Tenascin C"/>
    <property type="match status" value="1"/>
</dbReference>
<reference evidence="21" key="1">
    <citation type="submission" date="2025-08" db="UniProtKB">
        <authorList>
            <consortium name="Ensembl"/>
        </authorList>
    </citation>
    <scope>IDENTIFICATION</scope>
</reference>
<dbReference type="SMART" id="SM00060">
    <property type="entry name" value="FN3"/>
    <property type="match status" value="8"/>
</dbReference>
<dbReference type="InterPro" id="IPR013783">
    <property type="entry name" value="Ig-like_fold"/>
</dbReference>
<dbReference type="FunFam" id="2.60.40.10:FF:000201">
    <property type="entry name" value="Tenascin C"/>
    <property type="match status" value="1"/>
</dbReference>
<dbReference type="PROSITE" id="PS00022">
    <property type="entry name" value="EGF_1"/>
    <property type="match status" value="5"/>
</dbReference>
<dbReference type="GO" id="GO:0098966">
    <property type="term" value="C:perisynaptic extracellular matrix"/>
    <property type="evidence" value="ECO:0007669"/>
    <property type="project" value="TreeGrafter"/>
</dbReference>
<evidence type="ECO:0000256" key="10">
    <source>
        <dbReference type="ARBA" id="ARBA00023054"/>
    </source>
</evidence>
<evidence type="ECO:0000256" key="17">
    <source>
        <dbReference type="SAM" id="SignalP"/>
    </source>
</evidence>
<evidence type="ECO:0000256" key="11">
    <source>
        <dbReference type="ARBA" id="ARBA00023157"/>
    </source>
</evidence>
<keyword evidence="11 16" id="KW-1015">Disulfide bond</keyword>
<evidence type="ECO:0000256" key="8">
    <source>
        <dbReference type="ARBA" id="ARBA00022889"/>
    </source>
</evidence>
<dbReference type="SUPFAM" id="SSF56496">
    <property type="entry name" value="Fibrinogen C-terminal domain-like"/>
    <property type="match status" value="1"/>
</dbReference>
<dbReference type="CDD" id="cd00054">
    <property type="entry name" value="EGF_CA"/>
    <property type="match status" value="2"/>
</dbReference>
<evidence type="ECO:0000256" key="9">
    <source>
        <dbReference type="ARBA" id="ARBA00022974"/>
    </source>
</evidence>
<keyword evidence="22" id="KW-1185">Reference proteome</keyword>
<dbReference type="CDD" id="cd00063">
    <property type="entry name" value="FN3"/>
    <property type="match status" value="8"/>
</dbReference>
<dbReference type="FunFam" id="2.60.40.10:FF:000293">
    <property type="entry name" value="Tenascin C"/>
    <property type="match status" value="1"/>
</dbReference>
<comment type="subcellular location">
    <subcellularLocation>
        <location evidence="1">Secreted</location>
        <location evidence="1">Extracellular space</location>
        <location evidence="1">Extracellular matrix</location>
    </subcellularLocation>
</comment>
<dbReference type="SUPFAM" id="SSF57196">
    <property type="entry name" value="EGF/Laminin"/>
    <property type="match status" value="1"/>
</dbReference>
<feature type="disulfide bond" evidence="16">
    <location>
        <begin position="394"/>
        <end position="403"/>
    </location>
</feature>
<dbReference type="Pfam" id="PF25024">
    <property type="entry name" value="EGF_TEN"/>
    <property type="match status" value="2"/>
</dbReference>
<dbReference type="SMART" id="SM00186">
    <property type="entry name" value="FBG"/>
    <property type="match status" value="1"/>
</dbReference>
<sequence length="1564" mass="171390">MGAMTQLLAGVFLALLALATEGGVLKKVIRHKRQGGVNVTLPEENQPVVFNHVYNIKLPVGSQCSVDLESPSGEKDLTLPSEPSESFQEHTVDGENQIVFTHRINIPRRACGCAAAPDVKELLSRLEELQNLVSSLREQCSAGAGCCLQPATGRVDTRPFCSGRGNFSTEGCGCVCESGWKGPNCSEPECPGNCHLRGQCIDGQCICDEGFTGEDCSQLACPSDCNDQGRCVNGVCICFEGYSGADCSREVCPVPCSEEHGTCVDGRCVCHDGFAGDDCSKPLCLNNCYNRGRCVENECVCDEGFTGEDCSELICPNDCFDRGRCINGTCYCEEGFTGEDCGKLTCPHACHGHGRCEEGQCVCDEGFAGVDCSEKRCPADCHNHGRCVDGRCECDDGFTGADCGELKCPNGCSGHGRCVNGQCVCDEGYTGEDCSQLRCPNDCHSRGRCVQGKCVCEQGFKGYDCSDMSCPNDCHQHGRCVNGMCVCDDSYTGEDCRDRRCPRDCSNRGRCVDGQCVCEDGFSGPDCAQLSCPNDCHGQGRCVNGQCVCHEGFMGTDCKDQRCPSDCHGHGRCEDGQCICHEGFTGLDCGQRSCPSDCSNLGQCVSGRCICIEGYTGEDCSEVSPPKDLIVTEVTEETVNLAWDNEMRVTEYLVVYTPTHEGGLEMQFRVPGDQTSTVIRELEPGVEYFIRVFAILENRKSIPVSARVATYLPAPEGLKFKSIKETSVEVEWDPLDIAFENWEIIFRNTNKEDEGEITKSLRRPETSYRQTGLAPGQEYEISLHIVKNNTRGPGLKKVTTTRLDAPSQIEVKDVTDTTALITWFKPLAEIDGIELTYGIKDAPGDRTTIDLTEDENQYSIGNLKPDTEYEVSLVSRRGDMSSNPAKETFTTGLDAPRNLRRVSHTDNSITLEWRNGKAAIDSYRIKYAPISGGDHAEVDVPKSQQATTKTTLTGLRPGTEYGIGVSAVKEDKESNPATINAATELDAPKDLRVSETSETSLTLLWRTPLAKFDRYRLNYSLPTGQRVEVQLPRNTTSYVLRGLGPGQEYNILLTAEKGRQKSKPARLKTSTAMGSPKEVIFSDITENSATVSWRAPTAQAESFRITYVPITGGKPSMVTVDGTKTQTRLVKLIPGVEYLVNIIATKGFEESEPVSGSFTTALDGPSGLVTANITDSEALARWQPAIATVDSYVISYTGEKVPEITRTVSGNTVEYALTDLEPATEYTLRIFAEKGPQKSSTITAKFTTDLDSPRDLTATEVQSETALLTWRPPRASVTGYLLVYESVDGTVKEVIVGPDTTSYSLADLSPSTHYTAKVQALSGPLRSNLIQTIFTTIGLLYPFPRDCSQAMLNGDTTSGLYTIYLNGDKAQALEVFCDMTSDGGGWIVFLRRKNGRENFYQNWKAYAAGFGDRREEFWLGLDNLNKITAQGQYELRVDLRDNGETAFAVYDKFSVGDAKTRYKLKVEGYSGTAGDSMAYHNGRSFSTFDKDTDSAITNCALSYKGAFWYKNCHRVNLMGRYGDNNHSQGVNWFHWKGHEHSIQFAEMKLRPSNFRNLEGRRKRA</sequence>
<dbReference type="FunFam" id="2.10.25.10:FF:000001">
    <property type="entry name" value="Tenascin C"/>
    <property type="match status" value="14"/>
</dbReference>
<feature type="domain" description="EGF-like" evidence="18">
    <location>
        <begin position="275"/>
        <end position="311"/>
    </location>
</feature>
<feature type="domain" description="Fibronectin type-III" evidence="19">
    <location>
        <begin position="987"/>
        <end position="1075"/>
    </location>
</feature>
<reference evidence="21" key="2">
    <citation type="submission" date="2025-09" db="UniProtKB">
        <authorList>
            <consortium name="Ensembl"/>
        </authorList>
    </citation>
    <scope>IDENTIFICATION</scope>
</reference>
<evidence type="ECO:0000256" key="16">
    <source>
        <dbReference type="PROSITE-ProRule" id="PRU00076"/>
    </source>
</evidence>
<dbReference type="FunFam" id="2.60.40.10:FF:000611">
    <property type="entry name" value="Tenascin C"/>
    <property type="match status" value="1"/>
</dbReference>
<gene>
    <name evidence="21" type="primary">TNC</name>
</gene>
<dbReference type="SUPFAM" id="SSF49265">
    <property type="entry name" value="Fibronectin type III"/>
    <property type="match status" value="5"/>
</dbReference>
<dbReference type="CDD" id="cd00087">
    <property type="entry name" value="FReD"/>
    <property type="match status" value="1"/>
</dbReference>
<evidence type="ECO:0000256" key="3">
    <source>
        <dbReference type="ARBA" id="ARBA00022525"/>
    </source>
</evidence>
<evidence type="ECO:0000256" key="2">
    <source>
        <dbReference type="ARBA" id="ARBA00008673"/>
    </source>
</evidence>
<keyword evidence="12" id="KW-0325">Glycoprotein</keyword>
<keyword evidence="9" id="KW-0654">Proteoglycan</keyword>
<dbReference type="Gene3D" id="2.20.25.10">
    <property type="match status" value="1"/>
</dbReference>
<evidence type="ECO:0000256" key="7">
    <source>
        <dbReference type="ARBA" id="ARBA00022737"/>
    </source>
</evidence>
<dbReference type="GO" id="GO:0007155">
    <property type="term" value="P:cell adhesion"/>
    <property type="evidence" value="ECO:0007669"/>
    <property type="project" value="UniProtKB-KW"/>
</dbReference>
<evidence type="ECO:0000256" key="5">
    <source>
        <dbReference type="ARBA" id="ARBA00022536"/>
    </source>
</evidence>
<feature type="domain" description="Fibronectin type-III" evidence="19">
    <location>
        <begin position="1252"/>
        <end position="1340"/>
    </location>
</feature>
<dbReference type="PROSITE" id="PS51406">
    <property type="entry name" value="FIBRINOGEN_C_2"/>
    <property type="match status" value="1"/>
</dbReference>
<dbReference type="PROSITE" id="PS50853">
    <property type="entry name" value="FN3"/>
    <property type="match status" value="7"/>
</dbReference>
<dbReference type="InterPro" id="IPR014716">
    <property type="entry name" value="Fibrinogen_a/b/g_C_1"/>
</dbReference>
<feature type="signal peptide" evidence="17">
    <location>
        <begin position="1"/>
        <end position="19"/>
    </location>
</feature>
<keyword evidence="5 16" id="KW-0245">EGF-like domain</keyword>
<evidence type="ECO:0000259" key="19">
    <source>
        <dbReference type="PROSITE" id="PS50853"/>
    </source>
</evidence>
<keyword evidence="8" id="KW-0130">Cell adhesion</keyword>
<dbReference type="GeneTree" id="ENSGT00940000155188"/>
<dbReference type="FunFam" id="2.60.40.10:FF:000529">
    <property type="entry name" value="Tenascin C"/>
    <property type="match status" value="1"/>
</dbReference>
<dbReference type="InterPro" id="IPR036056">
    <property type="entry name" value="Fibrinogen-like_C"/>
</dbReference>
<dbReference type="InterPro" id="IPR050991">
    <property type="entry name" value="ECM_Regulatory_Proteins"/>
</dbReference>
<name>A0A2K6TF88_SAIBB</name>
<dbReference type="PROSITE" id="PS50026">
    <property type="entry name" value="EGF_3"/>
    <property type="match status" value="2"/>
</dbReference>
<dbReference type="Pfam" id="PF00041">
    <property type="entry name" value="fn3"/>
    <property type="match status" value="8"/>
</dbReference>
<comment type="caution">
    <text evidence="16">Lacks conserved residue(s) required for the propagation of feature annotation.</text>
</comment>
<dbReference type="InterPro" id="IPR003961">
    <property type="entry name" value="FN3_dom"/>
</dbReference>
<dbReference type="Gene3D" id="2.10.25.10">
    <property type="entry name" value="Laminin"/>
    <property type="match status" value="14"/>
</dbReference>
<evidence type="ECO:0000256" key="1">
    <source>
        <dbReference type="ARBA" id="ARBA00004498"/>
    </source>
</evidence>
<evidence type="ECO:0000256" key="15">
    <source>
        <dbReference type="ARBA" id="ARBA00080298"/>
    </source>
</evidence>
<feature type="domain" description="Fibronectin type-III" evidence="19">
    <location>
        <begin position="625"/>
        <end position="715"/>
    </location>
</feature>
<dbReference type="NCBIfam" id="NF040941">
    <property type="entry name" value="GGGWT_bact"/>
    <property type="match status" value="1"/>
</dbReference>
<dbReference type="GO" id="GO:0009611">
    <property type="term" value="P:response to wounding"/>
    <property type="evidence" value="ECO:0007669"/>
    <property type="project" value="UniProtKB-ARBA"/>
</dbReference>
<dbReference type="Proteomes" id="UP000233220">
    <property type="component" value="Unplaced"/>
</dbReference>
<dbReference type="GO" id="GO:0030155">
    <property type="term" value="P:regulation of cell adhesion"/>
    <property type="evidence" value="ECO:0007669"/>
    <property type="project" value="TreeGrafter"/>
</dbReference>
<dbReference type="GO" id="GO:0005615">
    <property type="term" value="C:extracellular space"/>
    <property type="evidence" value="ECO:0007669"/>
    <property type="project" value="TreeGrafter"/>
</dbReference>
<dbReference type="FunFam" id="2.60.40.10:FF:000207">
    <property type="entry name" value="Tenascin C"/>
    <property type="match status" value="1"/>
</dbReference>
<evidence type="ECO:0000313" key="21">
    <source>
        <dbReference type="Ensembl" id="ENSSBOP00000018312.1"/>
    </source>
</evidence>
<dbReference type="SMART" id="SM00181">
    <property type="entry name" value="EGF"/>
    <property type="match status" value="14"/>
</dbReference>
<dbReference type="PANTHER" id="PTHR46708:SF1">
    <property type="entry name" value="TENASCIN"/>
    <property type="match status" value="1"/>
</dbReference>
<dbReference type="FunFam" id="2.60.40.10:FF:000162">
    <property type="entry name" value="Tenascin C"/>
    <property type="match status" value="1"/>
</dbReference>
<dbReference type="FunFam" id="2.20.25.10:FF:000006">
    <property type="entry name" value="Tenascin C"/>
    <property type="match status" value="1"/>
</dbReference>
<dbReference type="PANTHER" id="PTHR46708">
    <property type="entry name" value="TENASCIN"/>
    <property type="match status" value="1"/>
</dbReference>
<dbReference type="FunFam" id="2.60.40.10:FF:000099">
    <property type="entry name" value="Fibronectin 1"/>
    <property type="match status" value="1"/>
</dbReference>
<evidence type="ECO:0000256" key="12">
    <source>
        <dbReference type="ARBA" id="ARBA00023180"/>
    </source>
</evidence>
<evidence type="ECO:0000313" key="22">
    <source>
        <dbReference type="Proteomes" id="UP000233220"/>
    </source>
</evidence>
<dbReference type="FunFam" id="3.90.215.10:FF:000001">
    <property type="entry name" value="Tenascin isoform 1"/>
    <property type="match status" value="1"/>
</dbReference>
<evidence type="ECO:0000256" key="6">
    <source>
        <dbReference type="ARBA" id="ARBA00022729"/>
    </source>
</evidence>
<feature type="domain" description="Fibronectin type-III" evidence="19">
    <location>
        <begin position="1076"/>
        <end position="1164"/>
    </location>
</feature>
<dbReference type="Gene3D" id="2.60.40.10">
    <property type="entry name" value="Immunoglobulins"/>
    <property type="match status" value="8"/>
</dbReference>
<dbReference type="InterPro" id="IPR036116">
    <property type="entry name" value="FN3_sf"/>
</dbReference>
<keyword evidence="6 17" id="KW-0732">Signal</keyword>
<feature type="domain" description="EGF-like" evidence="18">
    <location>
        <begin position="373"/>
        <end position="404"/>
    </location>
</feature>
<dbReference type="PROSITE" id="PS01186">
    <property type="entry name" value="EGF_2"/>
    <property type="match status" value="5"/>
</dbReference>
<keyword evidence="4" id="KW-0272">Extracellular matrix</keyword>
<evidence type="ECO:0000259" key="20">
    <source>
        <dbReference type="PROSITE" id="PS51406"/>
    </source>
</evidence>
<proteinExistence type="inferred from homology"/>
<feature type="domain" description="Fibrinogen C-terminal" evidence="20">
    <location>
        <begin position="1338"/>
        <end position="1553"/>
    </location>
</feature>
<keyword evidence="10" id="KW-0175">Coiled coil</keyword>
<dbReference type="InterPro" id="IPR002181">
    <property type="entry name" value="Fibrinogen_a/b/g_C_dom"/>
</dbReference>
<evidence type="ECO:0000256" key="14">
    <source>
        <dbReference type="ARBA" id="ARBA00079678"/>
    </source>
</evidence>
<evidence type="ECO:0000256" key="13">
    <source>
        <dbReference type="ARBA" id="ARBA00069274"/>
    </source>
</evidence>
<dbReference type="InterPro" id="IPR000742">
    <property type="entry name" value="EGF"/>
</dbReference>
<accession>A0A2K6TF88</accession>
<dbReference type="Ensembl" id="ENSSBOT00000035128.1">
    <property type="protein sequence ID" value="ENSSBOP00000018312.1"/>
    <property type="gene ID" value="ENSSBOG00000025554.1"/>
</dbReference>
<feature type="domain" description="Fibronectin type-III" evidence="19">
    <location>
        <begin position="805"/>
        <end position="896"/>
    </location>
</feature>
<feature type="domain" description="Fibronectin type-III" evidence="19">
    <location>
        <begin position="897"/>
        <end position="986"/>
    </location>
</feature>
<keyword evidence="7" id="KW-0677">Repeat</keyword>
<feature type="disulfide bond" evidence="16">
    <location>
        <begin position="301"/>
        <end position="310"/>
    </location>
</feature>
<dbReference type="Pfam" id="PF00147">
    <property type="entry name" value="Fibrinogen_C"/>
    <property type="match status" value="1"/>
</dbReference>
<organism evidence="21 22">
    <name type="scientific">Saimiri boliviensis boliviensis</name>
    <name type="common">Bolivian squirrel monkey</name>
    <dbReference type="NCBI Taxonomy" id="39432"/>
    <lineage>
        <taxon>Eukaryota</taxon>
        <taxon>Metazoa</taxon>
        <taxon>Chordata</taxon>
        <taxon>Craniata</taxon>
        <taxon>Vertebrata</taxon>
        <taxon>Euteleostomi</taxon>
        <taxon>Mammalia</taxon>
        <taxon>Eutheria</taxon>
        <taxon>Euarchontoglires</taxon>
        <taxon>Primates</taxon>
        <taxon>Haplorrhini</taxon>
        <taxon>Platyrrhini</taxon>
        <taxon>Cebidae</taxon>
        <taxon>Saimiriinae</taxon>
        <taxon>Saimiri</taxon>
    </lineage>
</organism>
<keyword evidence="3" id="KW-0964">Secreted</keyword>
<evidence type="ECO:0000256" key="4">
    <source>
        <dbReference type="ARBA" id="ARBA00022530"/>
    </source>
</evidence>
<feature type="chain" id="PRO_5014344128" description="Tenascin" evidence="17">
    <location>
        <begin position="20"/>
        <end position="1564"/>
    </location>
</feature>
<dbReference type="Pfam" id="PF07974">
    <property type="entry name" value="EGF_2"/>
    <property type="match status" value="1"/>
</dbReference>
<protein>
    <recommendedName>
        <fullName evidence="13">Tenascin</fullName>
    </recommendedName>
    <alternativeName>
        <fullName evidence="14">Hexabrachion</fullName>
    </alternativeName>
    <alternativeName>
        <fullName evidence="15">Tenascin-C</fullName>
    </alternativeName>
</protein>
<dbReference type="Pfam" id="PF23106">
    <property type="entry name" value="EGF_Teneurin"/>
    <property type="match status" value="2"/>
</dbReference>
<dbReference type="Gene3D" id="3.90.215.10">
    <property type="entry name" value="Gamma Fibrinogen, chain A, domain 1"/>
    <property type="match status" value="1"/>
</dbReference>
<dbReference type="InterPro" id="IPR013111">
    <property type="entry name" value="EGF_extracell"/>
</dbReference>
<feature type="domain" description="Fibronectin type-III" evidence="19">
    <location>
        <begin position="1165"/>
        <end position="1251"/>
    </location>
</feature>
<comment type="similarity">
    <text evidence="2">Belongs to the tenascin family.</text>
</comment>
<feature type="disulfide bond" evidence="16">
    <location>
        <begin position="377"/>
        <end position="387"/>
    </location>
</feature>